<dbReference type="CDD" id="cd04301">
    <property type="entry name" value="NAT_SF"/>
    <property type="match status" value="1"/>
</dbReference>
<organism evidence="4 5">
    <name type="scientific">Blastococcus xanthinilyticus</name>
    <dbReference type="NCBI Taxonomy" id="1564164"/>
    <lineage>
        <taxon>Bacteria</taxon>
        <taxon>Bacillati</taxon>
        <taxon>Actinomycetota</taxon>
        <taxon>Actinomycetes</taxon>
        <taxon>Geodermatophilales</taxon>
        <taxon>Geodermatophilaceae</taxon>
        <taxon>Blastococcus</taxon>
    </lineage>
</organism>
<accession>A0A5S5D6H7</accession>
<dbReference type="InterPro" id="IPR000182">
    <property type="entry name" value="GNAT_dom"/>
</dbReference>
<proteinExistence type="predicted"/>
<dbReference type="PANTHER" id="PTHR43877">
    <property type="entry name" value="AMINOALKYLPHOSPHONATE N-ACETYLTRANSFERASE-RELATED-RELATED"/>
    <property type="match status" value="1"/>
</dbReference>
<reference evidence="4 5" key="1">
    <citation type="submission" date="2019-07" db="EMBL/GenBank/DDBJ databases">
        <title>Genomic Encyclopedia of Archaeal and Bacterial Type Strains, Phase II (KMG-II): from individual species to whole genera.</title>
        <authorList>
            <person name="Goeker M."/>
        </authorList>
    </citation>
    <scope>NUCLEOTIDE SEQUENCE [LARGE SCALE GENOMIC DNA]</scope>
    <source>
        <strain evidence="4 5">DSM 46842</strain>
    </source>
</reference>
<protein>
    <submittedName>
        <fullName evidence="4">L-amino acid N-acyltransferase YncA</fullName>
    </submittedName>
</protein>
<dbReference type="GO" id="GO:0016747">
    <property type="term" value="F:acyltransferase activity, transferring groups other than amino-acyl groups"/>
    <property type="evidence" value="ECO:0007669"/>
    <property type="project" value="InterPro"/>
</dbReference>
<evidence type="ECO:0000256" key="1">
    <source>
        <dbReference type="ARBA" id="ARBA00022679"/>
    </source>
</evidence>
<dbReference type="Gene3D" id="3.40.630.30">
    <property type="match status" value="1"/>
</dbReference>
<dbReference type="EMBL" id="VNHW01000001">
    <property type="protein sequence ID" value="TYP90382.1"/>
    <property type="molecule type" value="Genomic_DNA"/>
</dbReference>
<dbReference type="AlphaFoldDB" id="A0A5S5D6H7"/>
<sequence length="166" mass="17800">MTGAPGPRPPEWGPLPGHRAALRPATAADLPALVELLVDDPLGRHRESTADLAPYRSAFERIDADPAHLLVVAADGPDVVGTLQLSFLPGLARGGALRGQVEAVRVRADRRGQGLGGAMLRWVIEECRRQGATLVQLTSDRSRAEAHRFYAGLGFTASHTGFKLWL</sequence>
<dbReference type="InterPro" id="IPR050832">
    <property type="entry name" value="Bact_Acetyltransf"/>
</dbReference>
<keyword evidence="1 4" id="KW-0808">Transferase</keyword>
<keyword evidence="5" id="KW-1185">Reference proteome</keyword>
<keyword evidence="2 4" id="KW-0012">Acyltransferase</keyword>
<dbReference type="SUPFAM" id="SSF55729">
    <property type="entry name" value="Acyl-CoA N-acyltransferases (Nat)"/>
    <property type="match status" value="1"/>
</dbReference>
<dbReference type="InterPro" id="IPR016181">
    <property type="entry name" value="Acyl_CoA_acyltransferase"/>
</dbReference>
<evidence type="ECO:0000313" key="5">
    <source>
        <dbReference type="Proteomes" id="UP000322499"/>
    </source>
</evidence>
<feature type="domain" description="N-acetyltransferase" evidence="3">
    <location>
        <begin position="20"/>
        <end position="166"/>
    </location>
</feature>
<evidence type="ECO:0000259" key="3">
    <source>
        <dbReference type="PROSITE" id="PS51186"/>
    </source>
</evidence>
<dbReference type="Pfam" id="PF00583">
    <property type="entry name" value="Acetyltransf_1"/>
    <property type="match status" value="1"/>
</dbReference>
<evidence type="ECO:0000313" key="4">
    <source>
        <dbReference type="EMBL" id="TYP90382.1"/>
    </source>
</evidence>
<evidence type="ECO:0000256" key="2">
    <source>
        <dbReference type="ARBA" id="ARBA00023315"/>
    </source>
</evidence>
<gene>
    <name evidence="4" type="ORF">BD833_101100</name>
</gene>
<name>A0A5S5D6H7_9ACTN</name>
<dbReference type="Proteomes" id="UP000322499">
    <property type="component" value="Unassembled WGS sequence"/>
</dbReference>
<dbReference type="PROSITE" id="PS51186">
    <property type="entry name" value="GNAT"/>
    <property type="match status" value="1"/>
</dbReference>
<comment type="caution">
    <text evidence="4">The sequence shown here is derived from an EMBL/GenBank/DDBJ whole genome shotgun (WGS) entry which is preliminary data.</text>
</comment>
<dbReference type="RefSeq" id="WP_166531170.1">
    <property type="nucleotide sequence ID" value="NZ_VNHW01000001.1"/>
</dbReference>